<comment type="caution">
    <text evidence="7">Lacks conserved residue(s) required for the propagation of feature annotation.</text>
</comment>
<dbReference type="InterPro" id="IPR002579">
    <property type="entry name" value="Met_Sox_Rdtase_MsrB_dom"/>
</dbReference>
<keyword evidence="9" id="KW-0732">Signal</keyword>
<dbReference type="SUPFAM" id="SSF55068">
    <property type="entry name" value="Peptide methionine sulfoxide reductase"/>
    <property type="match status" value="1"/>
</dbReference>
<feature type="active site" evidence="8">
    <location>
        <position position="202"/>
    </location>
</feature>
<feature type="chain" id="PRO_5045769254" description="Multifunctional fusion protein" evidence="9">
    <location>
        <begin position="23"/>
        <end position="359"/>
    </location>
</feature>
<name>A0ABV5ZIW0_9BACT</name>
<evidence type="ECO:0000256" key="9">
    <source>
        <dbReference type="SAM" id="SignalP"/>
    </source>
</evidence>
<dbReference type="PANTHER" id="PTHR42799:SF2">
    <property type="entry name" value="MITOCHONDRIAL PEPTIDE METHIONINE SULFOXIDE REDUCTASE"/>
    <property type="match status" value="1"/>
</dbReference>
<organism evidence="11 12">
    <name type="scientific">Hallella seregens ATCC 51272</name>
    <dbReference type="NCBI Taxonomy" id="1336250"/>
    <lineage>
        <taxon>Bacteria</taxon>
        <taxon>Pseudomonadati</taxon>
        <taxon>Bacteroidota</taxon>
        <taxon>Bacteroidia</taxon>
        <taxon>Bacteroidales</taxon>
        <taxon>Prevotellaceae</taxon>
        <taxon>Hallella</taxon>
    </lineage>
</organism>
<dbReference type="Pfam" id="PF01641">
    <property type="entry name" value="SelR"/>
    <property type="match status" value="1"/>
</dbReference>
<dbReference type="InterPro" id="IPR050162">
    <property type="entry name" value="MsrA_MetSO_reductase"/>
</dbReference>
<evidence type="ECO:0000256" key="8">
    <source>
        <dbReference type="HAMAP-Rule" id="MF_01401"/>
    </source>
</evidence>
<dbReference type="SUPFAM" id="SSF51316">
    <property type="entry name" value="Mss4-like"/>
    <property type="match status" value="1"/>
</dbReference>
<dbReference type="EC" id="1.8.4.11" evidence="8"/>
<dbReference type="PROSITE" id="PS51790">
    <property type="entry name" value="MSRB"/>
    <property type="match status" value="1"/>
</dbReference>
<evidence type="ECO:0000256" key="7">
    <source>
        <dbReference type="HAMAP-Rule" id="MF_01400"/>
    </source>
</evidence>
<dbReference type="HAMAP" id="MF_01401">
    <property type="entry name" value="MsrA"/>
    <property type="match status" value="1"/>
</dbReference>
<reference evidence="11 12" key="1">
    <citation type="submission" date="2024-09" db="EMBL/GenBank/DDBJ databases">
        <authorList>
            <person name="Sun Q."/>
            <person name="Mori K."/>
        </authorList>
    </citation>
    <scope>NUCLEOTIDE SEQUENCE [LARGE SCALE GENOMIC DNA]</scope>
    <source>
        <strain evidence="11 12">ATCC 51272</strain>
    </source>
</reference>
<dbReference type="Proteomes" id="UP001589688">
    <property type="component" value="Unassembled WGS sequence"/>
</dbReference>
<evidence type="ECO:0000256" key="4">
    <source>
        <dbReference type="ARBA" id="ARBA00047806"/>
    </source>
</evidence>
<evidence type="ECO:0000313" key="12">
    <source>
        <dbReference type="Proteomes" id="UP001589688"/>
    </source>
</evidence>
<sequence>MRTSIFGLLALPLLFSACHVNGQTKKNGHNTTPRMEINDTHQYVKLSEAQLRRTLTPEQYEVTQHAATERPFANAYDHEFRPGIYVDVTTGQPLFVSTDKYDSGCGWPAFSRPIDDGLLETVTDRSHGMVRTEVRSKLGGAHLGHVFDDGPAERGGTRYCINSASLRFVPEAQMEAEGYGAYLKLLGKKQKTMKEIYLAGGCFWGTEHYFKQVKGVAETEVGYANGITPNPTYEEVCTDKTQFAETVHLRYDAASIGLEKLLDLYFLAIDPTSLNQQGHDRGTQYRTGIYYTDESDLPVIRRVMARQQQKVGRPIVVEVKPLKNFYAAETYHQDYLDKNPNGYCHLPKALFEYARKANR</sequence>
<dbReference type="EC" id="1.8.4.12" evidence="7"/>
<dbReference type="Gene3D" id="3.30.1060.10">
    <property type="entry name" value="Peptide methionine sulphoxide reductase MsrA"/>
    <property type="match status" value="1"/>
</dbReference>
<dbReference type="HAMAP" id="MF_01400">
    <property type="entry name" value="MsrB"/>
    <property type="match status" value="1"/>
</dbReference>
<dbReference type="InterPro" id="IPR002569">
    <property type="entry name" value="Met_Sox_Rdtase_MsrA_dom"/>
</dbReference>
<dbReference type="InterPro" id="IPR036509">
    <property type="entry name" value="Met_Sox_Rdtase_MsrA_sf"/>
</dbReference>
<evidence type="ECO:0000256" key="5">
    <source>
        <dbReference type="ARBA" id="ARBA00048488"/>
    </source>
</evidence>
<dbReference type="NCBIfam" id="TIGR00357">
    <property type="entry name" value="peptide-methionine (R)-S-oxide reductase MsrB"/>
    <property type="match status" value="1"/>
</dbReference>
<comment type="similarity">
    <text evidence="7">Belongs to the MsrB Met sulfoxide reductase family.</text>
</comment>
<proteinExistence type="inferred from homology"/>
<dbReference type="NCBIfam" id="NF004042">
    <property type="entry name" value="PRK05550.1"/>
    <property type="match status" value="1"/>
</dbReference>
<dbReference type="Gene3D" id="2.170.150.20">
    <property type="entry name" value="Peptide methionine sulfoxide reductase"/>
    <property type="match status" value="1"/>
</dbReference>
<comment type="caution">
    <text evidence="11">The sequence shown here is derived from an EMBL/GenBank/DDBJ whole genome shotgun (WGS) entry which is preliminary data.</text>
</comment>
<evidence type="ECO:0000256" key="2">
    <source>
        <dbReference type="ARBA" id="ARBA00023268"/>
    </source>
</evidence>
<dbReference type="NCBIfam" id="TIGR00401">
    <property type="entry name" value="msrA"/>
    <property type="match status" value="1"/>
</dbReference>
<dbReference type="GO" id="GO:0033743">
    <property type="term" value="F:peptide-methionine (R)-S-oxide reductase activity"/>
    <property type="evidence" value="ECO:0007669"/>
    <property type="project" value="UniProtKB-EC"/>
</dbReference>
<dbReference type="InterPro" id="IPR011057">
    <property type="entry name" value="Mss4-like_sf"/>
</dbReference>
<comment type="catalytic activity">
    <reaction evidence="6 8">
        <text>[thioredoxin]-disulfide + L-methionine + H2O = L-methionine (S)-S-oxide + [thioredoxin]-dithiol</text>
        <dbReference type="Rhea" id="RHEA:19993"/>
        <dbReference type="Rhea" id="RHEA-COMP:10698"/>
        <dbReference type="Rhea" id="RHEA-COMP:10700"/>
        <dbReference type="ChEBI" id="CHEBI:15377"/>
        <dbReference type="ChEBI" id="CHEBI:29950"/>
        <dbReference type="ChEBI" id="CHEBI:50058"/>
        <dbReference type="ChEBI" id="CHEBI:57844"/>
        <dbReference type="ChEBI" id="CHEBI:58772"/>
        <dbReference type="EC" id="1.8.4.11"/>
    </reaction>
</comment>
<dbReference type="PROSITE" id="PS51257">
    <property type="entry name" value="PROKAR_LIPOPROTEIN"/>
    <property type="match status" value="1"/>
</dbReference>
<keyword evidence="12" id="KW-1185">Reference proteome</keyword>
<evidence type="ECO:0000256" key="1">
    <source>
        <dbReference type="ARBA" id="ARBA00023002"/>
    </source>
</evidence>
<gene>
    <name evidence="7" type="primary">msrB</name>
    <name evidence="8" type="synonym">msrA</name>
    <name evidence="11" type="ORF">ACFFK8_05445</name>
</gene>
<dbReference type="EMBL" id="JBHLZF010000002">
    <property type="protein sequence ID" value="MFB9897255.1"/>
    <property type="molecule type" value="Genomic_DNA"/>
</dbReference>
<evidence type="ECO:0000256" key="6">
    <source>
        <dbReference type="ARBA" id="ARBA00048782"/>
    </source>
</evidence>
<comment type="similarity">
    <text evidence="8">Belongs to the MsrA Met sulfoxide reductase family.</text>
</comment>
<accession>A0ABV5ZIW0</accession>
<comment type="function">
    <text evidence="3 8">Has an important function as a repair enzyme for proteins that have been inactivated by oxidation. Catalyzes the reversible oxidation-reduction of methionine sulfoxide in proteins to methionine.</text>
</comment>
<dbReference type="RefSeq" id="WP_027952206.1">
    <property type="nucleotide sequence ID" value="NZ_JADU01000015.1"/>
</dbReference>
<feature type="signal peptide" evidence="9">
    <location>
        <begin position="1"/>
        <end position="22"/>
    </location>
</feature>
<evidence type="ECO:0000313" key="11">
    <source>
        <dbReference type="EMBL" id="MFB9897255.1"/>
    </source>
</evidence>
<dbReference type="GO" id="GO:0008113">
    <property type="term" value="F:peptide-methionine (S)-S-oxide reductase activity"/>
    <property type="evidence" value="ECO:0007669"/>
    <property type="project" value="UniProtKB-EC"/>
</dbReference>
<comment type="catalytic activity">
    <reaction evidence="4 8">
        <text>L-methionyl-[protein] + [thioredoxin]-disulfide + H2O = L-methionyl-(S)-S-oxide-[protein] + [thioredoxin]-dithiol</text>
        <dbReference type="Rhea" id="RHEA:14217"/>
        <dbReference type="Rhea" id="RHEA-COMP:10698"/>
        <dbReference type="Rhea" id="RHEA-COMP:10700"/>
        <dbReference type="Rhea" id="RHEA-COMP:12313"/>
        <dbReference type="Rhea" id="RHEA-COMP:12315"/>
        <dbReference type="ChEBI" id="CHEBI:15377"/>
        <dbReference type="ChEBI" id="CHEBI:16044"/>
        <dbReference type="ChEBI" id="CHEBI:29950"/>
        <dbReference type="ChEBI" id="CHEBI:44120"/>
        <dbReference type="ChEBI" id="CHEBI:50058"/>
        <dbReference type="EC" id="1.8.4.11"/>
    </reaction>
</comment>
<evidence type="ECO:0000259" key="10">
    <source>
        <dbReference type="PROSITE" id="PS51790"/>
    </source>
</evidence>
<comment type="catalytic activity">
    <reaction evidence="5 7">
        <text>L-methionyl-[protein] + [thioredoxin]-disulfide + H2O = L-methionyl-(R)-S-oxide-[protein] + [thioredoxin]-dithiol</text>
        <dbReference type="Rhea" id="RHEA:24164"/>
        <dbReference type="Rhea" id="RHEA-COMP:10698"/>
        <dbReference type="Rhea" id="RHEA-COMP:10700"/>
        <dbReference type="Rhea" id="RHEA-COMP:12313"/>
        <dbReference type="Rhea" id="RHEA-COMP:12314"/>
        <dbReference type="ChEBI" id="CHEBI:15377"/>
        <dbReference type="ChEBI" id="CHEBI:16044"/>
        <dbReference type="ChEBI" id="CHEBI:29950"/>
        <dbReference type="ChEBI" id="CHEBI:45764"/>
        <dbReference type="ChEBI" id="CHEBI:50058"/>
        <dbReference type="EC" id="1.8.4.12"/>
    </reaction>
</comment>
<dbReference type="Pfam" id="PF01625">
    <property type="entry name" value="PMSR"/>
    <property type="match status" value="1"/>
</dbReference>
<protein>
    <recommendedName>
        <fullName evidence="7 8">Multifunctional fusion protein</fullName>
    </recommendedName>
    <domain>
        <recommendedName>
            <fullName evidence="8">Peptide methionine sulfoxide reductase MsrA</fullName>
            <shortName evidence="8">Protein-methionine-S-oxide reductase</shortName>
            <ecNumber evidence="8">1.8.4.11</ecNumber>
        </recommendedName>
        <alternativeName>
            <fullName evidence="8">Peptide-methionine (S)-S-oxide reductase</fullName>
            <shortName evidence="8">Peptide Met(O) reductase</shortName>
        </alternativeName>
    </domain>
    <domain>
        <recommendedName>
            <fullName evidence="7">Peptide methionine sulfoxide reductase MsrB</fullName>
            <ecNumber evidence="7">1.8.4.12</ecNumber>
        </recommendedName>
        <alternativeName>
            <fullName evidence="7">Peptide-methionine (R)-S-oxide reductase</fullName>
        </alternativeName>
    </domain>
</protein>
<feature type="domain" description="MsrB" evidence="10">
    <location>
        <begin position="48"/>
        <end position="171"/>
    </location>
</feature>
<feature type="active site" description="Nucleophile" evidence="7">
    <location>
        <position position="160"/>
    </location>
</feature>
<evidence type="ECO:0000256" key="3">
    <source>
        <dbReference type="ARBA" id="ARBA00024679"/>
    </source>
</evidence>
<keyword evidence="1 7" id="KW-0560">Oxidoreductase</keyword>
<keyword evidence="2" id="KW-0511">Multifunctional enzyme</keyword>
<dbReference type="PANTHER" id="PTHR42799">
    <property type="entry name" value="MITOCHONDRIAL PEPTIDE METHIONINE SULFOXIDE REDUCTASE"/>
    <property type="match status" value="1"/>
</dbReference>